<evidence type="ECO:0000313" key="1">
    <source>
        <dbReference type="EMBL" id="EIW80104.1"/>
    </source>
</evidence>
<comment type="caution">
    <text evidence="1">The sequence shown here is derived from an EMBL/GenBank/DDBJ whole genome shotgun (WGS) entry which is preliminary data.</text>
</comment>
<proteinExistence type="predicted"/>
<accession>A0A5M3MMV1</accession>
<dbReference type="Proteomes" id="UP000053558">
    <property type="component" value="Unassembled WGS sequence"/>
</dbReference>
<protein>
    <submittedName>
        <fullName evidence="1">Uncharacterized protein</fullName>
    </submittedName>
</protein>
<name>A0A5M3MMV1_CONPW</name>
<dbReference type="AlphaFoldDB" id="A0A5M3MMV1"/>
<dbReference type="KEGG" id="cput:CONPUDRAFT_155469"/>
<sequence>MPPWSNSPIFQYPTTNCGQEQWAARLITMLAHGLHANNNHLASLDTFHPLAERYYEPHRMNNLDAVE</sequence>
<keyword evidence="2" id="KW-1185">Reference proteome</keyword>
<organism evidence="1 2">
    <name type="scientific">Coniophora puteana (strain RWD-64-598)</name>
    <name type="common">Brown rot fungus</name>
    <dbReference type="NCBI Taxonomy" id="741705"/>
    <lineage>
        <taxon>Eukaryota</taxon>
        <taxon>Fungi</taxon>
        <taxon>Dikarya</taxon>
        <taxon>Basidiomycota</taxon>
        <taxon>Agaricomycotina</taxon>
        <taxon>Agaricomycetes</taxon>
        <taxon>Agaricomycetidae</taxon>
        <taxon>Boletales</taxon>
        <taxon>Coniophorineae</taxon>
        <taxon>Coniophoraceae</taxon>
        <taxon>Coniophora</taxon>
    </lineage>
</organism>
<dbReference type="EMBL" id="JH711580">
    <property type="protein sequence ID" value="EIW80104.1"/>
    <property type="molecule type" value="Genomic_DNA"/>
</dbReference>
<dbReference type="GeneID" id="19203447"/>
<dbReference type="RefSeq" id="XP_007770376.1">
    <property type="nucleotide sequence ID" value="XM_007772186.1"/>
</dbReference>
<gene>
    <name evidence="1" type="ORF">CONPUDRAFT_155469</name>
</gene>
<evidence type="ECO:0000313" key="2">
    <source>
        <dbReference type="Proteomes" id="UP000053558"/>
    </source>
</evidence>
<reference evidence="2" key="1">
    <citation type="journal article" date="2012" name="Science">
        <title>The Paleozoic origin of enzymatic lignin decomposition reconstructed from 31 fungal genomes.</title>
        <authorList>
            <person name="Floudas D."/>
            <person name="Binder M."/>
            <person name="Riley R."/>
            <person name="Barry K."/>
            <person name="Blanchette R.A."/>
            <person name="Henrissat B."/>
            <person name="Martinez A.T."/>
            <person name="Otillar R."/>
            <person name="Spatafora J.W."/>
            <person name="Yadav J.S."/>
            <person name="Aerts A."/>
            <person name="Benoit I."/>
            <person name="Boyd A."/>
            <person name="Carlson A."/>
            <person name="Copeland A."/>
            <person name="Coutinho P.M."/>
            <person name="de Vries R.P."/>
            <person name="Ferreira P."/>
            <person name="Findley K."/>
            <person name="Foster B."/>
            <person name="Gaskell J."/>
            <person name="Glotzer D."/>
            <person name="Gorecki P."/>
            <person name="Heitman J."/>
            <person name="Hesse C."/>
            <person name="Hori C."/>
            <person name="Igarashi K."/>
            <person name="Jurgens J.A."/>
            <person name="Kallen N."/>
            <person name="Kersten P."/>
            <person name="Kohler A."/>
            <person name="Kuees U."/>
            <person name="Kumar T.K.A."/>
            <person name="Kuo A."/>
            <person name="LaButti K."/>
            <person name="Larrondo L.F."/>
            <person name="Lindquist E."/>
            <person name="Ling A."/>
            <person name="Lombard V."/>
            <person name="Lucas S."/>
            <person name="Lundell T."/>
            <person name="Martin R."/>
            <person name="McLaughlin D.J."/>
            <person name="Morgenstern I."/>
            <person name="Morin E."/>
            <person name="Murat C."/>
            <person name="Nagy L.G."/>
            <person name="Nolan M."/>
            <person name="Ohm R.A."/>
            <person name="Patyshakuliyeva A."/>
            <person name="Rokas A."/>
            <person name="Ruiz-Duenas F.J."/>
            <person name="Sabat G."/>
            <person name="Salamov A."/>
            <person name="Samejima M."/>
            <person name="Schmutz J."/>
            <person name="Slot J.C."/>
            <person name="St John F."/>
            <person name="Stenlid J."/>
            <person name="Sun H."/>
            <person name="Sun S."/>
            <person name="Syed K."/>
            <person name="Tsang A."/>
            <person name="Wiebenga A."/>
            <person name="Young D."/>
            <person name="Pisabarro A."/>
            <person name="Eastwood D.C."/>
            <person name="Martin F."/>
            <person name="Cullen D."/>
            <person name="Grigoriev I.V."/>
            <person name="Hibbett D.S."/>
        </authorList>
    </citation>
    <scope>NUCLEOTIDE SEQUENCE [LARGE SCALE GENOMIC DNA]</scope>
    <source>
        <strain evidence="2">RWD-64-598 SS2</strain>
    </source>
</reference>